<sequence>MWARSWTLPALLLAWASPAAAQSEPPQDAAAVVPEPSREQVAPEPPLAPDTAAAPESPPAEPLAQPEPSLMGDAPLASEVPASEPLVLEPAPEAVEKKFESVVVGTSEARTSGSIHVLKPAQLERFERDDPAAILQTVPGVYARGEDGFGLRPNVGLRGVNPDRSKKVTLLEDGILFGPAPYSAPAAYYFPLATRMQSIRVLKGPSAIQQGPQTVGGSVDFLTRDIPAAESIWLDVAGGGYLYGKVHGVFGASTERAGFLLEGLHLRSDGFKELDTVGGNTGFTRNEWMAKGRYLLVPEGPVRQTLQVKLGYSDEDANETYLGLSDADFAAAPLRRYIASALDHMKWHRTQVVLSHELEAGGLAVTTSVYRHDLSRAWRKVNRFRGASIASVLADPTSARNSIYYGVLTGTVDTSSTQDALLIGPNDRTFVSQGLQSIARWSAVTGPLSHNVELGARFHYDSIDRLHTEDAYLMQGGQLVRTNEPTYTTANNRDSTHAVALHATDAIAWGPLVLTPGVRLEIIRSNSVNRLVGTASSGALEVLMPGMGVYGALTRELGLFAGAYRGFSPPAPGQPSAVLPEKSINYEGGARWTRRGERFEALGFFNDYSNLTDICTFSSGCLNDDLDRQTDAGKAFIYGLEIFGEKTFRPGGGLTFPVSLAYTFTRTRLREDFQSADPQFGNVRAGDELPYVPRHQIYATAGVESSWGGLALSAFYVDAMRERAGQGEAPPGELTGALLTFDVNANWNFSRWGQLYLSARNILDEQVIVSRRPYGARPNAPRTIILGAKLSI</sequence>
<dbReference type="GO" id="GO:0009279">
    <property type="term" value="C:cell outer membrane"/>
    <property type="evidence" value="ECO:0007669"/>
    <property type="project" value="UniProtKB-SubCell"/>
</dbReference>
<evidence type="ECO:0000256" key="1">
    <source>
        <dbReference type="ARBA" id="ARBA00004571"/>
    </source>
</evidence>
<keyword evidence="3 8" id="KW-1134">Transmembrane beta strand</keyword>
<feature type="signal peptide" evidence="11">
    <location>
        <begin position="1"/>
        <end position="21"/>
    </location>
</feature>
<dbReference type="EMBL" id="CP017174">
    <property type="protein sequence ID" value="QDE72590.1"/>
    <property type="molecule type" value="Genomic_DNA"/>
</dbReference>
<evidence type="ECO:0000256" key="11">
    <source>
        <dbReference type="SAM" id="SignalP"/>
    </source>
</evidence>
<comment type="subcellular location">
    <subcellularLocation>
        <location evidence="1 8">Cell outer membrane</location>
        <topology evidence="1 8">Multi-pass membrane protein</topology>
    </subcellularLocation>
</comment>
<dbReference type="InterPro" id="IPR036942">
    <property type="entry name" value="Beta-barrel_TonB_sf"/>
</dbReference>
<keyword evidence="7 8" id="KW-0998">Cell outer membrane</keyword>
<evidence type="ECO:0000256" key="9">
    <source>
        <dbReference type="RuleBase" id="RU003357"/>
    </source>
</evidence>
<dbReference type="InterPro" id="IPR012910">
    <property type="entry name" value="Plug_dom"/>
</dbReference>
<name>A0AAE6G7S3_MYXXA</name>
<evidence type="ECO:0000256" key="4">
    <source>
        <dbReference type="ARBA" id="ARBA00022692"/>
    </source>
</evidence>
<evidence type="ECO:0000259" key="13">
    <source>
        <dbReference type="Pfam" id="PF07715"/>
    </source>
</evidence>
<feature type="compositionally biased region" description="Low complexity" evidence="10">
    <location>
        <begin position="18"/>
        <end position="31"/>
    </location>
</feature>
<keyword evidence="4 8" id="KW-0812">Transmembrane</keyword>
<evidence type="ECO:0000256" key="2">
    <source>
        <dbReference type="ARBA" id="ARBA00022448"/>
    </source>
</evidence>
<dbReference type="PANTHER" id="PTHR30442:SF0">
    <property type="entry name" value="FE(3+) DICITRATE TRANSPORT PROTEIN FECA"/>
    <property type="match status" value="1"/>
</dbReference>
<dbReference type="InterPro" id="IPR037066">
    <property type="entry name" value="Plug_dom_sf"/>
</dbReference>
<reference evidence="14 15" key="1">
    <citation type="journal article" date="2019" name="Science">
        <title>Social genes are selection hotspots in kin groups of a soil microbe.</title>
        <authorList>
            <person name="Wielgoss S."/>
            <person name="Wolfensberger R."/>
            <person name="Sun L."/>
            <person name="Fiegna F."/>
            <person name="Velicer G.J."/>
        </authorList>
    </citation>
    <scope>NUCLEOTIDE SEQUENCE [LARGE SCALE GENOMIC DNA]</scope>
    <source>
        <strain evidence="14 15">MC3.5.9c15</strain>
    </source>
</reference>
<feature type="domain" description="TonB-dependent receptor-like beta-barrel" evidence="12">
    <location>
        <begin position="370"/>
        <end position="762"/>
    </location>
</feature>
<evidence type="ECO:0000256" key="7">
    <source>
        <dbReference type="ARBA" id="ARBA00023237"/>
    </source>
</evidence>
<dbReference type="Pfam" id="PF07715">
    <property type="entry name" value="Plug"/>
    <property type="match status" value="1"/>
</dbReference>
<evidence type="ECO:0000259" key="12">
    <source>
        <dbReference type="Pfam" id="PF00593"/>
    </source>
</evidence>
<dbReference type="SUPFAM" id="SSF56935">
    <property type="entry name" value="Porins"/>
    <property type="match status" value="1"/>
</dbReference>
<feature type="domain" description="TonB-dependent receptor plug" evidence="13">
    <location>
        <begin position="110"/>
        <end position="217"/>
    </location>
</feature>
<proteinExistence type="inferred from homology"/>
<keyword evidence="11" id="KW-0732">Signal</keyword>
<dbReference type="PROSITE" id="PS52016">
    <property type="entry name" value="TONB_DEPENDENT_REC_3"/>
    <property type="match status" value="1"/>
</dbReference>
<dbReference type="Pfam" id="PF00593">
    <property type="entry name" value="TonB_dep_Rec_b-barrel"/>
    <property type="match status" value="1"/>
</dbReference>
<protein>
    <submittedName>
        <fullName evidence="14">Ligand-gated channel protein</fullName>
    </submittedName>
</protein>
<gene>
    <name evidence="14" type="ORF">BHS09_25200</name>
</gene>
<keyword evidence="6 8" id="KW-0472">Membrane</keyword>
<evidence type="ECO:0000256" key="8">
    <source>
        <dbReference type="PROSITE-ProRule" id="PRU01360"/>
    </source>
</evidence>
<evidence type="ECO:0000256" key="3">
    <source>
        <dbReference type="ARBA" id="ARBA00022452"/>
    </source>
</evidence>
<dbReference type="InterPro" id="IPR000531">
    <property type="entry name" value="Beta-barrel_TonB"/>
</dbReference>
<evidence type="ECO:0000313" key="14">
    <source>
        <dbReference type="EMBL" id="QDE72590.1"/>
    </source>
</evidence>
<evidence type="ECO:0000256" key="6">
    <source>
        <dbReference type="ARBA" id="ARBA00023136"/>
    </source>
</evidence>
<dbReference type="Gene3D" id="2.170.130.10">
    <property type="entry name" value="TonB-dependent receptor, plug domain"/>
    <property type="match status" value="1"/>
</dbReference>
<feature type="region of interest" description="Disordered" evidence="10">
    <location>
        <begin position="18"/>
        <end position="76"/>
    </location>
</feature>
<evidence type="ECO:0000256" key="5">
    <source>
        <dbReference type="ARBA" id="ARBA00023077"/>
    </source>
</evidence>
<dbReference type="AlphaFoldDB" id="A0AAE6G7S3"/>
<accession>A0AAE6G7S3</accession>
<dbReference type="GO" id="GO:0033214">
    <property type="term" value="P:siderophore-iron import into cell"/>
    <property type="evidence" value="ECO:0007669"/>
    <property type="project" value="TreeGrafter"/>
</dbReference>
<keyword evidence="5 9" id="KW-0798">TonB box</keyword>
<organism evidence="14 15">
    <name type="scientific">Myxococcus xanthus</name>
    <dbReference type="NCBI Taxonomy" id="34"/>
    <lineage>
        <taxon>Bacteria</taxon>
        <taxon>Pseudomonadati</taxon>
        <taxon>Myxococcota</taxon>
        <taxon>Myxococcia</taxon>
        <taxon>Myxococcales</taxon>
        <taxon>Cystobacterineae</taxon>
        <taxon>Myxococcaceae</taxon>
        <taxon>Myxococcus</taxon>
    </lineage>
</organism>
<dbReference type="Gene3D" id="2.40.170.20">
    <property type="entry name" value="TonB-dependent receptor, beta-barrel domain"/>
    <property type="match status" value="1"/>
</dbReference>
<keyword evidence="2 8" id="KW-0813">Transport</keyword>
<evidence type="ECO:0000313" key="15">
    <source>
        <dbReference type="Proteomes" id="UP000320179"/>
    </source>
</evidence>
<dbReference type="Proteomes" id="UP000320179">
    <property type="component" value="Chromosome"/>
</dbReference>
<dbReference type="PANTHER" id="PTHR30442">
    <property type="entry name" value="IRON III DICITRATE TRANSPORT PROTEIN FECA"/>
    <property type="match status" value="1"/>
</dbReference>
<comment type="similarity">
    <text evidence="8 9">Belongs to the TonB-dependent receptor family.</text>
</comment>
<dbReference type="InterPro" id="IPR039426">
    <property type="entry name" value="TonB-dep_rcpt-like"/>
</dbReference>
<evidence type="ECO:0000256" key="10">
    <source>
        <dbReference type="SAM" id="MobiDB-lite"/>
    </source>
</evidence>
<feature type="chain" id="PRO_5041907558" evidence="11">
    <location>
        <begin position="22"/>
        <end position="792"/>
    </location>
</feature>